<dbReference type="Proteomes" id="UP000069940">
    <property type="component" value="Unassembled WGS sequence"/>
</dbReference>
<dbReference type="GeneID" id="115264687"/>
<dbReference type="RefSeq" id="XP_029724529.2">
    <property type="nucleotide sequence ID" value="XM_029868669.2"/>
</dbReference>
<dbReference type="PANTHER" id="PTHR46579">
    <property type="entry name" value="F5/8 TYPE C DOMAIN-CONTAINING PROTEIN-RELATED"/>
    <property type="match status" value="1"/>
</dbReference>
<protein>
    <recommendedName>
        <fullName evidence="4">Transposase domain-containing protein</fullName>
    </recommendedName>
</protein>
<keyword evidence="3" id="KW-1185">Reference proteome</keyword>
<feature type="compositionally biased region" description="Acidic residues" evidence="1">
    <location>
        <begin position="68"/>
        <end position="81"/>
    </location>
</feature>
<feature type="compositionally biased region" description="Polar residues" evidence="1">
    <location>
        <begin position="120"/>
        <end position="130"/>
    </location>
</feature>
<evidence type="ECO:0000313" key="2">
    <source>
        <dbReference type="EnsemblMetazoa" id="AALFPA23_005507.P7034"/>
    </source>
</evidence>
<evidence type="ECO:0008006" key="4">
    <source>
        <dbReference type="Google" id="ProtNLM"/>
    </source>
</evidence>
<feature type="compositionally biased region" description="Basic and acidic residues" evidence="1">
    <location>
        <begin position="43"/>
        <end position="52"/>
    </location>
</feature>
<accession>A0ABM1Y417</accession>
<feature type="region of interest" description="Disordered" evidence="1">
    <location>
        <begin position="43"/>
        <end position="140"/>
    </location>
</feature>
<dbReference type="PANTHER" id="PTHR46579:SF1">
    <property type="entry name" value="F5_8 TYPE C DOMAIN-CONTAINING PROTEIN"/>
    <property type="match status" value="1"/>
</dbReference>
<proteinExistence type="predicted"/>
<organism evidence="2 3">
    <name type="scientific">Aedes albopictus</name>
    <name type="common">Asian tiger mosquito</name>
    <name type="synonym">Stegomyia albopicta</name>
    <dbReference type="NCBI Taxonomy" id="7160"/>
    <lineage>
        <taxon>Eukaryota</taxon>
        <taxon>Metazoa</taxon>
        <taxon>Ecdysozoa</taxon>
        <taxon>Arthropoda</taxon>
        <taxon>Hexapoda</taxon>
        <taxon>Insecta</taxon>
        <taxon>Pterygota</taxon>
        <taxon>Neoptera</taxon>
        <taxon>Endopterygota</taxon>
        <taxon>Diptera</taxon>
        <taxon>Nematocera</taxon>
        <taxon>Culicoidea</taxon>
        <taxon>Culicidae</taxon>
        <taxon>Culicinae</taxon>
        <taxon>Aedini</taxon>
        <taxon>Aedes</taxon>
        <taxon>Stegomyia</taxon>
    </lineage>
</organism>
<reference evidence="2" key="2">
    <citation type="submission" date="2025-05" db="UniProtKB">
        <authorList>
            <consortium name="EnsemblMetazoa"/>
        </authorList>
    </citation>
    <scope>IDENTIFICATION</scope>
    <source>
        <strain evidence="2">Foshan</strain>
    </source>
</reference>
<reference evidence="3" key="1">
    <citation type="journal article" date="2015" name="Proc. Natl. Acad. Sci. U.S.A.">
        <title>Genome sequence of the Asian Tiger mosquito, Aedes albopictus, reveals insights into its biology, genetics, and evolution.</title>
        <authorList>
            <person name="Chen X.G."/>
            <person name="Jiang X."/>
            <person name="Gu J."/>
            <person name="Xu M."/>
            <person name="Wu Y."/>
            <person name="Deng Y."/>
            <person name="Zhang C."/>
            <person name="Bonizzoni M."/>
            <person name="Dermauw W."/>
            <person name="Vontas J."/>
            <person name="Armbruster P."/>
            <person name="Huang X."/>
            <person name="Yang Y."/>
            <person name="Zhang H."/>
            <person name="He W."/>
            <person name="Peng H."/>
            <person name="Liu Y."/>
            <person name="Wu K."/>
            <person name="Chen J."/>
            <person name="Lirakis M."/>
            <person name="Topalis P."/>
            <person name="Van Leeuwen T."/>
            <person name="Hall A.B."/>
            <person name="Jiang X."/>
            <person name="Thorpe C."/>
            <person name="Mueller R.L."/>
            <person name="Sun C."/>
            <person name="Waterhouse R.M."/>
            <person name="Yan G."/>
            <person name="Tu Z.J."/>
            <person name="Fang X."/>
            <person name="James A.A."/>
        </authorList>
    </citation>
    <scope>NUCLEOTIDE SEQUENCE [LARGE SCALE GENOMIC DNA]</scope>
    <source>
        <strain evidence="3">Foshan</strain>
    </source>
</reference>
<name>A0ABM1Y417_AEDAL</name>
<feature type="compositionally biased region" description="Low complexity" evidence="1">
    <location>
        <begin position="92"/>
        <end position="102"/>
    </location>
</feature>
<sequence>MNRRPRHYRVKTPWFNRKYIRKPRSTTLATSFQNETVGVELADEQRNLHDDQSSDDIGDVIADRIDPDDSQDTEPTIEDMEVTSTYLEEPCSKSNSDSSSQSGELPDEQSENITHERLQNEPTINGTSPDSEPPDSNHESAEFRDDIAVKDIMFMALNFYIRHKLTQEGLEDFMKMLNVLTKGKTFPESFATFINAFPAPYEVERVYFCTNCQYGYETAPQPEIVCPVENCGSTRTDFFIAFPIEQQIRETISKYSKQIAEYEAAIIDDDIRDINRGRLARSIMRNDVSKYITLSANEDSAAAVKCSNKKPIYPLFVTLNNLPPKLRFNKNNLILAALWFNPGKPNMALFHKNFVLQLQQLRNGITINNEVYKVVLLQSCTDSVGRCELFCSKQYNGWYGCTYCLHPGELVNNQIRYPYRKTKVREDKETRKIMYEIERCASKEPVFGIKGLCVLAGVPDFDIINGLPPDYMHMGLIGVTRILWELLMTGEGSNKERACYVGDQKPLVENRLSTIRLPSSFQRNIRNVDEYLKFKANEWETLLFHCIYPCMHDLMPKQYLDMIMLFSSSIYNLLQFQVTDDTLQNCEKSLIKFVKEFQKAFGTENVVYNIHLATHLVESVRNLGALWNSSLFPYENGNGMLIDFHTSNNHPVIQVASKIILNRICHLTRIDNNNPSKIWIKNIWDSSRQNNKYDHRIKAVLPDVECEEDVSQKEFNDVGKWYCNGFKICTKSICEKFAYDDSFVNVNENFFHVKRILIDNDNIAYILGTLLITKKLYSNMFIYRHSKRDILFKINKTLKQCVSVTVKPKNDLSRNINFISTCKSKTQID</sequence>
<evidence type="ECO:0000256" key="1">
    <source>
        <dbReference type="SAM" id="MobiDB-lite"/>
    </source>
</evidence>
<evidence type="ECO:0000313" key="3">
    <source>
        <dbReference type="Proteomes" id="UP000069940"/>
    </source>
</evidence>
<dbReference type="EnsemblMetazoa" id="AALFPA23_005507.R7034">
    <property type="protein sequence ID" value="AALFPA23_005507.P7034"/>
    <property type="gene ID" value="AALFPA23_005507"/>
</dbReference>